<dbReference type="SMART" id="SM00630">
    <property type="entry name" value="Sema"/>
    <property type="match status" value="1"/>
</dbReference>
<dbReference type="InterPro" id="IPR002165">
    <property type="entry name" value="Plexin_repeat"/>
</dbReference>
<evidence type="ECO:0000313" key="17">
    <source>
        <dbReference type="RefSeq" id="XP_012892706.1"/>
    </source>
</evidence>
<keyword evidence="13" id="KW-0393">Immunoglobulin domain</keyword>
<dbReference type="KEGG" id="dord:106002362"/>
<dbReference type="InterPro" id="IPR001627">
    <property type="entry name" value="Semap_dom"/>
</dbReference>
<dbReference type="InterPro" id="IPR027231">
    <property type="entry name" value="Semaphorin"/>
</dbReference>
<dbReference type="InterPro" id="IPR015943">
    <property type="entry name" value="WD40/YVTN_repeat-like_dom_sf"/>
</dbReference>
<keyword evidence="4" id="KW-0597">Phosphoprotein</keyword>
<dbReference type="OrthoDB" id="9988752at2759"/>
<keyword evidence="11" id="KW-1015">Disulfide bond</keyword>
<dbReference type="GO" id="GO:0001755">
    <property type="term" value="P:neural crest cell migration"/>
    <property type="evidence" value="ECO:0007669"/>
    <property type="project" value="TreeGrafter"/>
</dbReference>
<accession>A0A1S3GV79</accession>
<dbReference type="GO" id="GO:0043931">
    <property type="term" value="P:ossification involved in bone maturation"/>
    <property type="evidence" value="ECO:0007669"/>
    <property type="project" value="TreeGrafter"/>
</dbReference>
<dbReference type="GeneID" id="106002362"/>
<comment type="similarity">
    <text evidence="2">Belongs to the semaphorin family.</text>
</comment>
<keyword evidence="16" id="KW-1185">Reference proteome</keyword>
<keyword evidence="7" id="KW-0221">Differentiation</keyword>
<keyword evidence="9" id="KW-1133">Transmembrane helix</keyword>
<feature type="domain" description="Sema" evidence="15">
    <location>
        <begin position="20"/>
        <end position="497"/>
    </location>
</feature>
<evidence type="ECO:0000256" key="6">
    <source>
        <dbReference type="ARBA" id="ARBA00022729"/>
    </source>
</evidence>
<dbReference type="InterPro" id="IPR036352">
    <property type="entry name" value="Semap_dom_sf"/>
</dbReference>
<dbReference type="GO" id="GO:0030335">
    <property type="term" value="P:positive regulation of cell migration"/>
    <property type="evidence" value="ECO:0007669"/>
    <property type="project" value="TreeGrafter"/>
</dbReference>
<evidence type="ECO:0000256" key="4">
    <source>
        <dbReference type="ARBA" id="ARBA00022553"/>
    </source>
</evidence>
<dbReference type="Pfam" id="PF01437">
    <property type="entry name" value="PSI"/>
    <property type="match status" value="1"/>
</dbReference>
<dbReference type="Gene3D" id="3.30.1680.10">
    <property type="entry name" value="ligand-binding face of the semaphorins, domain 2"/>
    <property type="match status" value="1"/>
</dbReference>
<dbReference type="InParanoid" id="A0A1S3GV79"/>
<keyword evidence="5" id="KW-0812">Transmembrane</keyword>
<keyword evidence="8" id="KW-0524">Neurogenesis</keyword>
<evidence type="ECO:0000256" key="9">
    <source>
        <dbReference type="ARBA" id="ARBA00022989"/>
    </source>
</evidence>
<evidence type="ECO:0000256" key="11">
    <source>
        <dbReference type="ARBA" id="ARBA00023157"/>
    </source>
</evidence>
<evidence type="ECO:0000256" key="1">
    <source>
        <dbReference type="ARBA" id="ARBA00004479"/>
    </source>
</evidence>
<evidence type="ECO:0000256" key="8">
    <source>
        <dbReference type="ARBA" id="ARBA00022902"/>
    </source>
</evidence>
<evidence type="ECO:0000256" key="5">
    <source>
        <dbReference type="ARBA" id="ARBA00022692"/>
    </source>
</evidence>
<evidence type="ECO:0000313" key="16">
    <source>
        <dbReference type="Proteomes" id="UP000081671"/>
    </source>
</evidence>
<dbReference type="SUPFAM" id="SSF101912">
    <property type="entry name" value="Sema domain"/>
    <property type="match status" value="1"/>
</dbReference>
<evidence type="ECO:0000256" key="13">
    <source>
        <dbReference type="ARBA" id="ARBA00023319"/>
    </source>
</evidence>
<dbReference type="GO" id="GO:0000122">
    <property type="term" value="P:negative regulation of transcription by RNA polymerase II"/>
    <property type="evidence" value="ECO:0007669"/>
    <property type="project" value="TreeGrafter"/>
</dbReference>
<gene>
    <name evidence="17" type="primary">LOC106002362</name>
</gene>
<dbReference type="PANTHER" id="PTHR11036:SF18">
    <property type="entry name" value="SEMAPHORIN-4D"/>
    <property type="match status" value="1"/>
</dbReference>
<evidence type="ECO:0000259" key="15">
    <source>
        <dbReference type="PROSITE" id="PS51004"/>
    </source>
</evidence>
<keyword evidence="10" id="KW-0472">Membrane</keyword>
<evidence type="ECO:0000256" key="12">
    <source>
        <dbReference type="ARBA" id="ARBA00023180"/>
    </source>
</evidence>
<evidence type="ECO:0000256" key="3">
    <source>
        <dbReference type="ARBA" id="ARBA00022473"/>
    </source>
</evidence>
<dbReference type="SMART" id="SM00423">
    <property type="entry name" value="PSI"/>
    <property type="match status" value="1"/>
</dbReference>
<dbReference type="Pfam" id="PF01403">
    <property type="entry name" value="Sema"/>
    <property type="match status" value="1"/>
</dbReference>
<dbReference type="GO" id="GO:0005615">
    <property type="term" value="C:extracellular space"/>
    <property type="evidence" value="ECO:0007669"/>
    <property type="project" value="TreeGrafter"/>
</dbReference>
<feature type="non-terminal residue" evidence="17">
    <location>
        <position position="537"/>
    </location>
</feature>
<name>A0A1S3GV79_DIPOR</name>
<dbReference type="SUPFAM" id="SSF103575">
    <property type="entry name" value="Plexin repeat"/>
    <property type="match status" value="1"/>
</dbReference>
<sequence length="537" mass="61090">MCGPIRGLLLALVVEFGTVVAFVSIPRLTWELGEVELMQFHEPGISNYSELLLNKYQDILYVGAQEAIFALNALNISQKQLEVHWKASDETKADCIEKGRSKEKECFNYVRVLQHLTYDTLYVCGTNAFKPTCDYVNKKSFKFLWSEQDGRGKCPFNPSHTYTSVMVDGELYAGTTYNFLGSEFIISRTYFSSHLRTESDIPWLHEPNFVHADVIRKTPSGYKSDENKVYFFFNEVSVEYDFFFQLKIPRIARVCVDDQGGQKILQNKWTSFLKAKLLCSQPDLGLIFNILKDAFVLRHPRSKEPVIYALFTPQLNNVGLSAVCTYALSTVEAVFSRGKYLQKFCVDSYPKWVIYHGEVPTPRPGMCINSETRAANYNSSLDLPDKTLLFVRDHPLIEESVTPIGNRPILVTKDVNYTQIVVDRTRALDKNFYDVMFIGTARGTLHKAVQLEKGMHIIEETQLFRNSEPVQNLLLSSKKGSKFVYASSNSGVVQVPLAFCRKHSSCEECVLARDPYCIWSPFKAACVAFSEALNCTR</sequence>
<dbReference type="GO" id="GO:0071526">
    <property type="term" value="P:semaphorin-plexin signaling pathway"/>
    <property type="evidence" value="ECO:0007669"/>
    <property type="project" value="TreeGrafter"/>
</dbReference>
<protein>
    <submittedName>
        <fullName evidence="17">Semaphorin-4D-like</fullName>
    </submittedName>
</protein>
<dbReference type="GO" id="GO:0005886">
    <property type="term" value="C:plasma membrane"/>
    <property type="evidence" value="ECO:0007669"/>
    <property type="project" value="TreeGrafter"/>
</dbReference>
<comment type="subcellular location">
    <subcellularLocation>
        <location evidence="1">Membrane</location>
        <topology evidence="1">Single-pass type I membrane protein</topology>
    </subcellularLocation>
</comment>
<dbReference type="GO" id="GO:0030215">
    <property type="term" value="F:semaphorin receptor binding"/>
    <property type="evidence" value="ECO:0007669"/>
    <property type="project" value="InterPro"/>
</dbReference>
<keyword evidence="12" id="KW-0325">Glycoprotein</keyword>
<dbReference type="PROSITE" id="PS51004">
    <property type="entry name" value="SEMA"/>
    <property type="match status" value="1"/>
</dbReference>
<dbReference type="AlphaFoldDB" id="A0A1S3GV79"/>
<reference evidence="17" key="1">
    <citation type="submission" date="2025-08" db="UniProtKB">
        <authorList>
            <consortium name="RefSeq"/>
        </authorList>
    </citation>
    <scope>IDENTIFICATION</scope>
    <source>
        <tissue evidence="17">Kidney</tissue>
    </source>
</reference>
<comment type="caution">
    <text evidence="14">Lacks conserved residue(s) required for the propagation of feature annotation.</text>
</comment>
<organism evidence="16 17">
    <name type="scientific">Dipodomys ordii</name>
    <name type="common">Ord's kangaroo rat</name>
    <dbReference type="NCBI Taxonomy" id="10020"/>
    <lineage>
        <taxon>Eukaryota</taxon>
        <taxon>Metazoa</taxon>
        <taxon>Chordata</taxon>
        <taxon>Craniata</taxon>
        <taxon>Vertebrata</taxon>
        <taxon>Euteleostomi</taxon>
        <taxon>Mammalia</taxon>
        <taxon>Eutheria</taxon>
        <taxon>Euarchontoglires</taxon>
        <taxon>Glires</taxon>
        <taxon>Rodentia</taxon>
        <taxon>Castorimorpha</taxon>
        <taxon>Heteromyidae</taxon>
        <taxon>Dipodomyinae</taxon>
        <taxon>Dipodomys</taxon>
    </lineage>
</organism>
<dbReference type="GO" id="GO:0045499">
    <property type="term" value="F:chemorepellent activity"/>
    <property type="evidence" value="ECO:0007669"/>
    <property type="project" value="TreeGrafter"/>
</dbReference>
<dbReference type="RefSeq" id="XP_012892706.1">
    <property type="nucleotide sequence ID" value="XM_013037252.1"/>
</dbReference>
<dbReference type="GO" id="GO:0007411">
    <property type="term" value="P:axon guidance"/>
    <property type="evidence" value="ECO:0007669"/>
    <property type="project" value="TreeGrafter"/>
</dbReference>
<keyword evidence="6" id="KW-0732">Signal</keyword>
<keyword evidence="3" id="KW-0217">Developmental protein</keyword>
<evidence type="ECO:0000256" key="7">
    <source>
        <dbReference type="ARBA" id="ARBA00022782"/>
    </source>
</evidence>
<dbReference type="InterPro" id="IPR016201">
    <property type="entry name" value="PSI"/>
</dbReference>
<dbReference type="Proteomes" id="UP000081671">
    <property type="component" value="Unplaced"/>
</dbReference>
<proteinExistence type="inferred from homology"/>
<dbReference type="FunFam" id="2.130.10.10:FF:000033">
    <property type="entry name" value="Semaphorin 4B"/>
    <property type="match status" value="1"/>
</dbReference>
<dbReference type="PANTHER" id="PTHR11036">
    <property type="entry name" value="SEMAPHORIN"/>
    <property type="match status" value="1"/>
</dbReference>
<dbReference type="Gene3D" id="2.130.10.10">
    <property type="entry name" value="YVTN repeat-like/Quinoprotein amine dehydrogenase"/>
    <property type="match status" value="1"/>
</dbReference>
<evidence type="ECO:0000256" key="10">
    <source>
        <dbReference type="ARBA" id="ARBA00023136"/>
    </source>
</evidence>
<evidence type="ECO:0000256" key="2">
    <source>
        <dbReference type="ARBA" id="ARBA00009492"/>
    </source>
</evidence>
<evidence type="ECO:0000256" key="14">
    <source>
        <dbReference type="PROSITE-ProRule" id="PRU00352"/>
    </source>
</evidence>